<dbReference type="SFLD" id="SFLDG01129">
    <property type="entry name" value="C1.5:_HAD__Beta-PGM__Phosphata"/>
    <property type="match status" value="1"/>
</dbReference>
<keyword evidence="3" id="KW-0479">Metal-binding</keyword>
<comment type="similarity">
    <text evidence="2">Belongs to the HAD-like hydrolase superfamily. CbbY/CbbZ/Gph/YieH family.</text>
</comment>
<dbReference type="InterPro" id="IPR036412">
    <property type="entry name" value="HAD-like_sf"/>
</dbReference>
<feature type="region of interest" description="Disordered" evidence="5">
    <location>
        <begin position="1"/>
        <end position="30"/>
    </location>
</feature>
<dbReference type="SUPFAM" id="SSF56784">
    <property type="entry name" value="HAD-like"/>
    <property type="match status" value="1"/>
</dbReference>
<organism evidence="6 7">
    <name type="scientific">Glutamicibacter soli</name>
    <dbReference type="NCBI Taxonomy" id="453836"/>
    <lineage>
        <taxon>Bacteria</taxon>
        <taxon>Bacillati</taxon>
        <taxon>Actinomycetota</taxon>
        <taxon>Actinomycetes</taxon>
        <taxon>Micrococcales</taxon>
        <taxon>Micrococcaceae</taxon>
        <taxon>Glutamicibacter</taxon>
    </lineage>
</organism>
<evidence type="ECO:0000256" key="3">
    <source>
        <dbReference type="ARBA" id="ARBA00022723"/>
    </source>
</evidence>
<evidence type="ECO:0000313" key="7">
    <source>
        <dbReference type="Proteomes" id="UP000477543"/>
    </source>
</evidence>
<evidence type="ECO:0000313" key="6">
    <source>
        <dbReference type="EMBL" id="NAZ15351.1"/>
    </source>
</evidence>
<dbReference type="InterPro" id="IPR051600">
    <property type="entry name" value="Beta-PGM-like"/>
</dbReference>
<dbReference type="PANTHER" id="PTHR46193:SF10">
    <property type="entry name" value="6-PHOSPHOGLUCONATE PHOSPHATASE"/>
    <property type="match status" value="1"/>
</dbReference>
<dbReference type="InterPro" id="IPR006439">
    <property type="entry name" value="HAD-SF_hydro_IA"/>
</dbReference>
<dbReference type="Pfam" id="PF00702">
    <property type="entry name" value="Hydrolase"/>
    <property type="match status" value="1"/>
</dbReference>
<dbReference type="InterPro" id="IPR023198">
    <property type="entry name" value="PGP-like_dom2"/>
</dbReference>
<gene>
    <name evidence="6" type="ORF">GT020_04610</name>
</gene>
<sequence length="271" mass="28732">MPAKRQGFREQTIVEDATPNGRGLSADSVTSGTAHSTLSTGWEPHALLQKFSAVLFDCDGVLVDSELITNSVLRGILQENGWDISMEDSIKIFIGKALKDQWEPIYQHTGVRIDDTWIAGFRARRDEALRTQLHAVEGSTQAVAEVASAYGSKIACVTGADRAKVEMQLALTGLDKYFGDRVFSGLEFPRSKPAPDVYLAAAEALGIDPRGALVIEDTVTGVTAGVGAGATVYGYSSGGPTSTDPGALLQAGASTIFTHMDQLADLAIEAK</sequence>
<accession>A0A6L9G0R3</accession>
<keyword evidence="6" id="KW-0378">Hydrolase</keyword>
<dbReference type="PANTHER" id="PTHR46193">
    <property type="entry name" value="6-PHOSPHOGLUCONATE PHOSPHATASE"/>
    <property type="match status" value="1"/>
</dbReference>
<evidence type="ECO:0000256" key="1">
    <source>
        <dbReference type="ARBA" id="ARBA00001946"/>
    </source>
</evidence>
<reference evidence="6 7" key="1">
    <citation type="submission" date="2020-01" db="EMBL/GenBank/DDBJ databases">
        <title>Glutamicibacter soli M275.</title>
        <authorList>
            <person name="Meng X."/>
        </authorList>
    </citation>
    <scope>NUCLEOTIDE SEQUENCE [LARGE SCALE GENOMIC DNA]</scope>
    <source>
        <strain evidence="6 7">M275</strain>
    </source>
</reference>
<comment type="caution">
    <text evidence="6">The sequence shown here is derived from an EMBL/GenBank/DDBJ whole genome shotgun (WGS) entry which is preliminary data.</text>
</comment>
<dbReference type="AlphaFoldDB" id="A0A6L9G0R3"/>
<protein>
    <submittedName>
        <fullName evidence="6">HAD-IA family hydrolase</fullName>
    </submittedName>
</protein>
<comment type="cofactor">
    <cofactor evidence="1">
        <name>Mg(2+)</name>
        <dbReference type="ChEBI" id="CHEBI:18420"/>
    </cofactor>
</comment>
<proteinExistence type="inferred from homology"/>
<dbReference type="EMBL" id="WYDN01000003">
    <property type="protein sequence ID" value="NAZ15351.1"/>
    <property type="molecule type" value="Genomic_DNA"/>
</dbReference>
<dbReference type="NCBIfam" id="TIGR01509">
    <property type="entry name" value="HAD-SF-IA-v3"/>
    <property type="match status" value="1"/>
</dbReference>
<name>A0A6L9G0R3_9MICC</name>
<dbReference type="InterPro" id="IPR023214">
    <property type="entry name" value="HAD_sf"/>
</dbReference>
<dbReference type="GO" id="GO:0016787">
    <property type="term" value="F:hydrolase activity"/>
    <property type="evidence" value="ECO:0007669"/>
    <property type="project" value="UniProtKB-KW"/>
</dbReference>
<dbReference type="Gene3D" id="3.40.50.1000">
    <property type="entry name" value="HAD superfamily/HAD-like"/>
    <property type="match status" value="1"/>
</dbReference>
<evidence type="ECO:0000256" key="2">
    <source>
        <dbReference type="ARBA" id="ARBA00006171"/>
    </source>
</evidence>
<dbReference type="Gene3D" id="1.10.150.240">
    <property type="entry name" value="Putative phosphatase, domain 2"/>
    <property type="match status" value="1"/>
</dbReference>
<evidence type="ECO:0000256" key="4">
    <source>
        <dbReference type="ARBA" id="ARBA00022842"/>
    </source>
</evidence>
<keyword evidence="4" id="KW-0460">Magnesium</keyword>
<evidence type="ECO:0000256" key="5">
    <source>
        <dbReference type="SAM" id="MobiDB-lite"/>
    </source>
</evidence>
<dbReference type="GO" id="GO:0046872">
    <property type="term" value="F:metal ion binding"/>
    <property type="evidence" value="ECO:0007669"/>
    <property type="project" value="UniProtKB-KW"/>
</dbReference>
<dbReference type="SFLD" id="SFLDS00003">
    <property type="entry name" value="Haloacid_Dehalogenase"/>
    <property type="match status" value="1"/>
</dbReference>
<dbReference type="Proteomes" id="UP000477543">
    <property type="component" value="Unassembled WGS sequence"/>
</dbReference>